<protein>
    <submittedName>
        <fullName evidence="5">LacI family transcriptional regulator</fullName>
    </submittedName>
</protein>
<evidence type="ECO:0000256" key="2">
    <source>
        <dbReference type="ARBA" id="ARBA00023125"/>
    </source>
</evidence>
<name>A0A4R1RHH5_9FLAO</name>
<dbReference type="PANTHER" id="PTHR30146">
    <property type="entry name" value="LACI-RELATED TRANSCRIPTIONAL REPRESSOR"/>
    <property type="match status" value="1"/>
</dbReference>
<feature type="domain" description="HTH lacI-type" evidence="4">
    <location>
        <begin position="2"/>
        <end position="56"/>
    </location>
</feature>
<dbReference type="PROSITE" id="PS50932">
    <property type="entry name" value="HTH_LACI_2"/>
    <property type="match status" value="1"/>
</dbReference>
<dbReference type="InterPro" id="IPR000843">
    <property type="entry name" value="HTH_LacI"/>
</dbReference>
<proteinExistence type="predicted"/>
<sequence>MITIKDIAKEANVSDGTVDRVLHNRGGVSKKTEAKIRTILEKHNFSVNPVASALALKNKFYIAALIPGYNNDDLFWKSPYLGILKATEDVKNFGTQVDTFKYNQYDSASYLEMFKKLIKTEPSAVLLVPTFLNETTEIVKSLEQLEIPYFFLNVDLEGFKNTAFIGQDSYTAGYIAGKLMYLNISKSSSFLIIQSRRNITKNNAIFKRIEGFNDFFIKNNINSQSFTLKIENLTNLLETKEKINDYLKQHPEIEGVFVPSSRIYLIADCLEDPYLKKLQLIGFDNTPQNIDCLLNDSVSFLISQKPFDQGYESIRIIADYLIKNKTPNNKTFLPIEILLKENAIYVDRHEE</sequence>
<dbReference type="SUPFAM" id="SSF47413">
    <property type="entry name" value="lambda repressor-like DNA-binding domains"/>
    <property type="match status" value="1"/>
</dbReference>
<dbReference type="Proteomes" id="UP000295455">
    <property type="component" value="Unassembled WGS sequence"/>
</dbReference>
<dbReference type="SMART" id="SM00354">
    <property type="entry name" value="HTH_LACI"/>
    <property type="match status" value="1"/>
</dbReference>
<dbReference type="PROSITE" id="PS00356">
    <property type="entry name" value="HTH_LACI_1"/>
    <property type="match status" value="1"/>
</dbReference>
<keyword evidence="2" id="KW-0238">DNA-binding</keyword>
<dbReference type="SUPFAM" id="SSF53822">
    <property type="entry name" value="Periplasmic binding protein-like I"/>
    <property type="match status" value="1"/>
</dbReference>
<dbReference type="Pfam" id="PF13407">
    <property type="entry name" value="Peripla_BP_4"/>
    <property type="match status" value="1"/>
</dbReference>
<dbReference type="RefSeq" id="WP_132217804.1">
    <property type="nucleotide sequence ID" value="NZ_OX156936.1"/>
</dbReference>
<evidence type="ECO:0000313" key="5">
    <source>
        <dbReference type="EMBL" id="TCL65379.1"/>
    </source>
</evidence>
<keyword evidence="3" id="KW-0804">Transcription</keyword>
<evidence type="ECO:0000259" key="4">
    <source>
        <dbReference type="PROSITE" id="PS50932"/>
    </source>
</evidence>
<reference evidence="5 6" key="1">
    <citation type="submission" date="2019-03" db="EMBL/GenBank/DDBJ databases">
        <title>Genomic Encyclopedia of Type Strains, Phase IV (KMG-IV): sequencing the most valuable type-strain genomes for metagenomic binning, comparative biology and taxonomic classification.</title>
        <authorList>
            <person name="Goeker M."/>
        </authorList>
    </citation>
    <scope>NUCLEOTIDE SEQUENCE [LARGE SCALE GENOMIC DNA]</scope>
    <source>
        <strain evidence="5 6">DSM 18792</strain>
    </source>
</reference>
<dbReference type="AlphaFoldDB" id="A0A4R1RHH5"/>
<keyword evidence="1" id="KW-0805">Transcription regulation</keyword>
<dbReference type="GO" id="GO:0003700">
    <property type="term" value="F:DNA-binding transcription factor activity"/>
    <property type="evidence" value="ECO:0007669"/>
    <property type="project" value="TreeGrafter"/>
</dbReference>
<organism evidence="5 6">
    <name type="scientific">Mariniflexile fucanivorans</name>
    <dbReference type="NCBI Taxonomy" id="264023"/>
    <lineage>
        <taxon>Bacteria</taxon>
        <taxon>Pseudomonadati</taxon>
        <taxon>Bacteroidota</taxon>
        <taxon>Flavobacteriia</taxon>
        <taxon>Flavobacteriales</taxon>
        <taxon>Flavobacteriaceae</taxon>
        <taxon>Mariniflexile</taxon>
    </lineage>
</organism>
<dbReference type="OrthoDB" id="628703at2"/>
<accession>A0A4R1RHH5</accession>
<dbReference type="Gene3D" id="1.10.260.40">
    <property type="entry name" value="lambda repressor-like DNA-binding domains"/>
    <property type="match status" value="1"/>
</dbReference>
<dbReference type="Pfam" id="PF00356">
    <property type="entry name" value="LacI"/>
    <property type="match status" value="1"/>
</dbReference>
<comment type="caution">
    <text evidence="5">The sequence shown here is derived from an EMBL/GenBank/DDBJ whole genome shotgun (WGS) entry which is preliminary data.</text>
</comment>
<dbReference type="EMBL" id="SLUP01000005">
    <property type="protein sequence ID" value="TCL65379.1"/>
    <property type="molecule type" value="Genomic_DNA"/>
</dbReference>
<evidence type="ECO:0000256" key="3">
    <source>
        <dbReference type="ARBA" id="ARBA00023163"/>
    </source>
</evidence>
<dbReference type="Gene3D" id="3.40.50.2300">
    <property type="match status" value="2"/>
</dbReference>
<dbReference type="InterPro" id="IPR028082">
    <property type="entry name" value="Peripla_BP_I"/>
</dbReference>
<keyword evidence="6" id="KW-1185">Reference proteome</keyword>
<dbReference type="CDD" id="cd01392">
    <property type="entry name" value="HTH_LacI"/>
    <property type="match status" value="1"/>
</dbReference>
<gene>
    <name evidence="5" type="ORF">EV196_10533</name>
</gene>
<dbReference type="GO" id="GO:0000976">
    <property type="term" value="F:transcription cis-regulatory region binding"/>
    <property type="evidence" value="ECO:0007669"/>
    <property type="project" value="TreeGrafter"/>
</dbReference>
<dbReference type="PANTHER" id="PTHR30146:SF144">
    <property type="entry name" value="LACI-FAMILY TRANSCRIPTION REGULATOR"/>
    <property type="match status" value="1"/>
</dbReference>
<evidence type="ECO:0000313" key="6">
    <source>
        <dbReference type="Proteomes" id="UP000295455"/>
    </source>
</evidence>
<evidence type="ECO:0000256" key="1">
    <source>
        <dbReference type="ARBA" id="ARBA00023015"/>
    </source>
</evidence>
<dbReference type="InterPro" id="IPR010982">
    <property type="entry name" value="Lambda_DNA-bd_dom_sf"/>
</dbReference>
<dbReference type="InterPro" id="IPR025997">
    <property type="entry name" value="SBP_2_dom"/>
</dbReference>